<keyword evidence="10" id="KW-1185">Reference proteome</keyword>
<dbReference type="EMBL" id="FOJU01000005">
    <property type="protein sequence ID" value="SFB11101.1"/>
    <property type="molecule type" value="Genomic_DNA"/>
</dbReference>
<dbReference type="STRING" id="871651.SAMN05421688_2940"/>
<dbReference type="GO" id="GO:0009055">
    <property type="term" value="F:electron transfer activity"/>
    <property type="evidence" value="ECO:0007669"/>
    <property type="project" value="InterPro"/>
</dbReference>
<evidence type="ECO:0000256" key="2">
    <source>
        <dbReference type="ARBA" id="ARBA00022617"/>
    </source>
</evidence>
<evidence type="ECO:0000313" key="9">
    <source>
        <dbReference type="EMBL" id="SFB11101.1"/>
    </source>
</evidence>
<keyword evidence="4" id="KW-0249">Electron transport</keyword>
<dbReference type="Pfam" id="PF13442">
    <property type="entry name" value="Cytochrome_CBB3"/>
    <property type="match status" value="2"/>
</dbReference>
<dbReference type="PANTHER" id="PTHR33751:SF9">
    <property type="entry name" value="CYTOCHROME C4"/>
    <property type="match status" value="1"/>
</dbReference>
<evidence type="ECO:0000259" key="8">
    <source>
        <dbReference type="PROSITE" id="PS51007"/>
    </source>
</evidence>
<dbReference type="GO" id="GO:0020037">
    <property type="term" value="F:heme binding"/>
    <property type="evidence" value="ECO:0007669"/>
    <property type="project" value="InterPro"/>
</dbReference>
<dbReference type="GO" id="GO:0046872">
    <property type="term" value="F:metal ion binding"/>
    <property type="evidence" value="ECO:0007669"/>
    <property type="project" value="UniProtKB-KW"/>
</dbReference>
<dbReference type="InterPro" id="IPR036909">
    <property type="entry name" value="Cyt_c-like_dom_sf"/>
</dbReference>
<keyword evidence="5 6" id="KW-0408">Iron</keyword>
<dbReference type="OrthoDB" id="9773456at2"/>
<sequence length="363" mass="39369">MKIRITPRRLAVGAGIALLGGAAFFFLAPYNIAASVPHFSPVRWALHGYMQNAVAIRSLTLAPPSYMDPADPALQRLGAGHYATGCASCHGAPGLPRSPIVKGMRPAPPPLNDADFETEEYYWLVRHGLKYTGMPEWSGAHRPDEPWAVAAFMSVYQDVSEEDYREMAFGPSAQDGGRAAVSFGALSGDLSLQESCNRCHGTDGLGRDGMAPKLAGQSATYLADALRAYRADIRQSGFMEPLAASLTDKQISELASHYAGLDGTWRGQTLNDGDAARGEELARRGDEDDDIPSCLSCHDNERRPDTPRITGQDARWITIWLRLWREEPVTSSPGANRMHAAARPLEDEDIADLAAFFAGAEKP</sequence>
<feature type="region of interest" description="Disordered" evidence="7">
    <location>
        <begin position="282"/>
        <end position="308"/>
    </location>
</feature>
<feature type="domain" description="Cytochrome c" evidence="8">
    <location>
        <begin position="73"/>
        <end position="157"/>
    </location>
</feature>
<protein>
    <submittedName>
        <fullName evidence="9">Cytochrome c553</fullName>
    </submittedName>
</protein>
<evidence type="ECO:0000256" key="1">
    <source>
        <dbReference type="ARBA" id="ARBA00022448"/>
    </source>
</evidence>
<evidence type="ECO:0000256" key="3">
    <source>
        <dbReference type="ARBA" id="ARBA00022723"/>
    </source>
</evidence>
<evidence type="ECO:0000256" key="6">
    <source>
        <dbReference type="PROSITE-ProRule" id="PRU00433"/>
    </source>
</evidence>
<dbReference type="Gene3D" id="1.10.760.10">
    <property type="entry name" value="Cytochrome c-like domain"/>
    <property type="match status" value="3"/>
</dbReference>
<organism evidence="9 10">
    <name type="scientific">Poseidonocella pacifica</name>
    <dbReference type="NCBI Taxonomy" id="871651"/>
    <lineage>
        <taxon>Bacteria</taxon>
        <taxon>Pseudomonadati</taxon>
        <taxon>Pseudomonadota</taxon>
        <taxon>Alphaproteobacteria</taxon>
        <taxon>Rhodobacterales</taxon>
        <taxon>Roseobacteraceae</taxon>
        <taxon>Poseidonocella</taxon>
    </lineage>
</organism>
<keyword evidence="3 6" id="KW-0479">Metal-binding</keyword>
<accession>A0A1I0YCX4</accession>
<dbReference type="PROSITE" id="PS51007">
    <property type="entry name" value="CYTC"/>
    <property type="match status" value="3"/>
</dbReference>
<evidence type="ECO:0000313" key="10">
    <source>
        <dbReference type="Proteomes" id="UP000198796"/>
    </source>
</evidence>
<feature type="domain" description="Cytochrome c" evidence="8">
    <location>
        <begin position="273"/>
        <end position="361"/>
    </location>
</feature>
<evidence type="ECO:0000256" key="5">
    <source>
        <dbReference type="ARBA" id="ARBA00023004"/>
    </source>
</evidence>
<gene>
    <name evidence="9" type="ORF">SAMN05421688_2940</name>
</gene>
<keyword evidence="1" id="KW-0813">Transport</keyword>
<dbReference type="RefSeq" id="WP_092066222.1">
    <property type="nucleotide sequence ID" value="NZ_FOJU01000005.1"/>
</dbReference>
<dbReference type="PANTHER" id="PTHR33751">
    <property type="entry name" value="CBB3-TYPE CYTOCHROME C OXIDASE SUBUNIT FIXP"/>
    <property type="match status" value="1"/>
</dbReference>
<dbReference type="Pfam" id="PF00034">
    <property type="entry name" value="Cytochrom_C"/>
    <property type="match status" value="1"/>
</dbReference>
<evidence type="ECO:0000256" key="7">
    <source>
        <dbReference type="SAM" id="MobiDB-lite"/>
    </source>
</evidence>
<dbReference type="AlphaFoldDB" id="A0A1I0YCX4"/>
<evidence type="ECO:0000256" key="4">
    <source>
        <dbReference type="ARBA" id="ARBA00022982"/>
    </source>
</evidence>
<name>A0A1I0YCX4_9RHOB</name>
<reference evidence="9 10" key="1">
    <citation type="submission" date="2016-10" db="EMBL/GenBank/DDBJ databases">
        <authorList>
            <person name="de Groot N.N."/>
        </authorList>
    </citation>
    <scope>NUCLEOTIDE SEQUENCE [LARGE SCALE GENOMIC DNA]</scope>
    <source>
        <strain evidence="9 10">DSM 29316</strain>
    </source>
</reference>
<proteinExistence type="predicted"/>
<dbReference type="InterPro" id="IPR009056">
    <property type="entry name" value="Cyt_c-like_dom"/>
</dbReference>
<keyword evidence="2 6" id="KW-0349">Heme</keyword>
<dbReference type="SUPFAM" id="SSF46626">
    <property type="entry name" value="Cytochrome c"/>
    <property type="match status" value="3"/>
</dbReference>
<dbReference type="Proteomes" id="UP000198796">
    <property type="component" value="Unassembled WGS sequence"/>
</dbReference>
<dbReference type="InterPro" id="IPR050597">
    <property type="entry name" value="Cytochrome_c_Oxidase_Subunit"/>
</dbReference>
<feature type="domain" description="Cytochrome c" evidence="8">
    <location>
        <begin position="172"/>
        <end position="262"/>
    </location>
</feature>